<keyword evidence="11" id="KW-1185">Reference proteome</keyword>
<keyword evidence="7" id="KW-0325">Glycoprotein</keyword>
<evidence type="ECO:0000256" key="6">
    <source>
        <dbReference type="ARBA" id="ARBA00023157"/>
    </source>
</evidence>
<evidence type="ECO:0000259" key="9">
    <source>
        <dbReference type="SMART" id="SM00499"/>
    </source>
</evidence>
<evidence type="ECO:0000256" key="1">
    <source>
        <dbReference type="ARBA" id="ARBA00004609"/>
    </source>
</evidence>
<organism evidence="10 11">
    <name type="scientific">Lupinus luteus</name>
    <name type="common">European yellow lupine</name>
    <dbReference type="NCBI Taxonomy" id="3873"/>
    <lineage>
        <taxon>Eukaryota</taxon>
        <taxon>Viridiplantae</taxon>
        <taxon>Streptophyta</taxon>
        <taxon>Embryophyta</taxon>
        <taxon>Tracheophyta</taxon>
        <taxon>Spermatophyta</taxon>
        <taxon>Magnoliopsida</taxon>
        <taxon>eudicotyledons</taxon>
        <taxon>Gunneridae</taxon>
        <taxon>Pentapetalae</taxon>
        <taxon>rosids</taxon>
        <taxon>fabids</taxon>
        <taxon>Fabales</taxon>
        <taxon>Fabaceae</taxon>
        <taxon>Papilionoideae</taxon>
        <taxon>50 kb inversion clade</taxon>
        <taxon>genistoids sensu lato</taxon>
        <taxon>core genistoids</taxon>
        <taxon>Genisteae</taxon>
        <taxon>Lupinus</taxon>
    </lineage>
</organism>
<keyword evidence="4" id="KW-0472">Membrane</keyword>
<comment type="similarity">
    <text evidence="2">Belongs to the plant LTP family.</text>
</comment>
<dbReference type="AlphaFoldDB" id="A0AAV1XQW9"/>
<evidence type="ECO:0000256" key="3">
    <source>
        <dbReference type="ARBA" id="ARBA00022475"/>
    </source>
</evidence>
<reference evidence="10 11" key="1">
    <citation type="submission" date="2024-03" db="EMBL/GenBank/DDBJ databases">
        <authorList>
            <person name="Martinez-Hernandez J."/>
        </authorList>
    </citation>
    <scope>NUCLEOTIDE SEQUENCE [LARGE SCALE GENOMIC DNA]</scope>
</reference>
<evidence type="ECO:0000256" key="8">
    <source>
        <dbReference type="ARBA" id="ARBA00023288"/>
    </source>
</evidence>
<keyword evidence="8" id="KW-0449">Lipoprotein</keyword>
<accession>A0AAV1XQW9</accession>
<dbReference type="InterPro" id="IPR016140">
    <property type="entry name" value="Bifunc_inhib/LTP/seed_store"/>
</dbReference>
<proteinExistence type="inferred from homology"/>
<dbReference type="GO" id="GO:0005886">
    <property type="term" value="C:plasma membrane"/>
    <property type="evidence" value="ECO:0007669"/>
    <property type="project" value="UniProtKB-SubCell"/>
</dbReference>
<comment type="subcellular location">
    <subcellularLocation>
        <location evidence="1">Cell membrane</location>
        <topology evidence="1">Lipid-anchor</topology>
        <topology evidence="1">GPI-anchor</topology>
    </subcellularLocation>
</comment>
<dbReference type="InterPro" id="IPR043325">
    <property type="entry name" value="LTSS"/>
</dbReference>
<comment type="caution">
    <text evidence="10">The sequence shown here is derived from an EMBL/GenBank/DDBJ whole genome shotgun (WGS) entry which is preliminary data.</text>
</comment>
<dbReference type="Proteomes" id="UP001497480">
    <property type="component" value="Unassembled WGS sequence"/>
</dbReference>
<dbReference type="InterPro" id="IPR036312">
    <property type="entry name" value="Bifun_inhib/LTP/seed_sf"/>
</dbReference>
<dbReference type="Gene3D" id="1.10.110.10">
    <property type="entry name" value="Plant lipid-transfer and hydrophobic proteins"/>
    <property type="match status" value="1"/>
</dbReference>
<dbReference type="Pfam" id="PF14368">
    <property type="entry name" value="LTP_2"/>
    <property type="match status" value="1"/>
</dbReference>
<dbReference type="EMBL" id="CAXHTB010000017">
    <property type="protein sequence ID" value="CAL0323966.1"/>
    <property type="molecule type" value="Genomic_DNA"/>
</dbReference>
<evidence type="ECO:0000256" key="5">
    <source>
        <dbReference type="ARBA" id="ARBA00022729"/>
    </source>
</evidence>
<keyword evidence="5" id="KW-0732">Signal</keyword>
<gene>
    <name evidence="10" type="ORF">LLUT_LOCUS25026</name>
</gene>
<keyword evidence="3" id="KW-1003">Cell membrane</keyword>
<dbReference type="GO" id="GO:0098552">
    <property type="term" value="C:side of membrane"/>
    <property type="evidence" value="ECO:0007669"/>
    <property type="project" value="UniProtKB-KW"/>
</dbReference>
<evidence type="ECO:0000256" key="7">
    <source>
        <dbReference type="ARBA" id="ARBA00023180"/>
    </source>
</evidence>
<protein>
    <recommendedName>
        <fullName evidence="9">Bifunctional inhibitor/plant lipid transfer protein/seed storage helical domain-containing protein</fullName>
    </recommendedName>
</protein>
<evidence type="ECO:0000313" key="11">
    <source>
        <dbReference type="Proteomes" id="UP001497480"/>
    </source>
</evidence>
<dbReference type="SMART" id="SM00499">
    <property type="entry name" value="AAI"/>
    <property type="match status" value="1"/>
</dbReference>
<evidence type="ECO:0000256" key="4">
    <source>
        <dbReference type="ARBA" id="ARBA00022622"/>
    </source>
</evidence>
<dbReference type="PANTHER" id="PTHR33044">
    <property type="entry name" value="BIFUNCTIONAL INHIBITOR/LIPID-TRANSFER PROTEIN/SEED STORAGE 2S ALBUMIN SUPERFAMILY PROTEIN-RELATED"/>
    <property type="match status" value="1"/>
</dbReference>
<evidence type="ECO:0000313" key="10">
    <source>
        <dbReference type="EMBL" id="CAL0323966.1"/>
    </source>
</evidence>
<keyword evidence="6" id="KW-1015">Disulfide bond</keyword>
<feature type="domain" description="Bifunctional inhibitor/plant lipid transfer protein/seed storage helical" evidence="9">
    <location>
        <begin position="43"/>
        <end position="118"/>
    </location>
</feature>
<sequence length="195" mass="20724">MASLKYSPIVPIFCQIILLLIISYASTILSQDSNSSSPNIAQCASNILPLIPCAPFVQGAAQSPGQQCCDNLKQLYNQEPQCLCFLLNDTTLGSFPINRTLALKLPELCTLQVNISACPGEHLQVPVFPPSSASQIPFGTKNNSTVAASPALSVAPRPSMMAFGFGISEAINLKAEKSLAILITTAILSLQLVIY</sequence>
<dbReference type="SUPFAM" id="SSF47699">
    <property type="entry name" value="Bifunctional inhibitor/lipid-transfer protein/seed storage 2S albumin"/>
    <property type="match status" value="1"/>
</dbReference>
<keyword evidence="4" id="KW-0336">GPI-anchor</keyword>
<dbReference type="CDD" id="cd00010">
    <property type="entry name" value="AAI_LTSS"/>
    <property type="match status" value="1"/>
</dbReference>
<name>A0AAV1XQW9_LUPLU</name>
<evidence type="ECO:0000256" key="2">
    <source>
        <dbReference type="ARBA" id="ARBA00009748"/>
    </source>
</evidence>